<evidence type="ECO:0000256" key="9">
    <source>
        <dbReference type="ARBA" id="ARBA00022842"/>
    </source>
</evidence>
<keyword evidence="7 12" id="KW-0831">Ubiquinone biosynthesis</keyword>
<reference evidence="14" key="2">
    <citation type="submission" date="2023-04" db="EMBL/GenBank/DDBJ databases">
        <authorList>
            <person name="Beletskiy A.V."/>
            <person name="Mardanov A.V."/>
            <person name="Ravin N.V."/>
        </authorList>
    </citation>
    <scope>NUCLEOTIDE SEQUENCE</scope>
    <source>
        <strain evidence="14">GKL-01</strain>
    </source>
</reference>
<dbReference type="KEGG" id="tdu:QJT80_14425"/>
<comment type="similarity">
    <text evidence="3 12">Belongs to the UbiA prenyltransferase family.</text>
</comment>
<evidence type="ECO:0000256" key="3">
    <source>
        <dbReference type="ARBA" id="ARBA00005985"/>
    </source>
</evidence>
<evidence type="ECO:0000256" key="8">
    <source>
        <dbReference type="ARBA" id="ARBA00022692"/>
    </source>
</evidence>
<dbReference type="PROSITE" id="PS00943">
    <property type="entry name" value="UBIA"/>
    <property type="match status" value="1"/>
</dbReference>
<evidence type="ECO:0000256" key="11">
    <source>
        <dbReference type="ARBA" id="ARBA00023136"/>
    </source>
</evidence>
<evidence type="ECO:0000256" key="4">
    <source>
        <dbReference type="ARBA" id="ARBA00022475"/>
    </source>
</evidence>
<name>A0AA95H7N6_9GAMM</name>
<dbReference type="HAMAP" id="MF_01635">
    <property type="entry name" value="UbiA"/>
    <property type="match status" value="1"/>
</dbReference>
<dbReference type="FunFam" id="1.20.120.1780:FF:000001">
    <property type="entry name" value="4-hydroxybenzoate octaprenyltransferase"/>
    <property type="match status" value="1"/>
</dbReference>
<evidence type="ECO:0000313" key="14">
    <source>
        <dbReference type="EMBL" id="WGZ90668.1"/>
    </source>
</evidence>
<dbReference type="PANTHER" id="PTHR11048">
    <property type="entry name" value="PRENYLTRANSFERASES"/>
    <property type="match status" value="1"/>
</dbReference>
<comment type="function">
    <text evidence="12">Catalyzes the prenylation of para-hydroxybenzoate (PHB) with an all-trans polyprenyl group. Mediates the second step in the final reaction sequence of ubiquinone-8 (UQ-8) biosynthesis, which is the condensation of the polyisoprenoid side chain with PHB, generating the first membrane-bound Q intermediate 3-octaprenyl-4-hydroxybenzoate.</text>
</comment>
<dbReference type="EMBL" id="CP124755">
    <property type="protein sequence ID" value="WGZ90668.1"/>
    <property type="molecule type" value="Genomic_DNA"/>
</dbReference>
<gene>
    <name evidence="12 14" type="primary">ubiA</name>
    <name evidence="14" type="ORF">QJT80_14425</name>
</gene>
<evidence type="ECO:0000256" key="1">
    <source>
        <dbReference type="ARBA" id="ARBA00001946"/>
    </source>
</evidence>
<feature type="transmembrane region" description="Helical" evidence="12">
    <location>
        <begin position="82"/>
        <end position="107"/>
    </location>
</feature>
<dbReference type="AlphaFoldDB" id="A0AA95H7N6"/>
<reference evidence="14" key="1">
    <citation type="journal article" date="2023" name="Int. J. Mol. Sci.">
        <title>Metagenomics Revealed a New Genus 'Candidatus Thiocaldithrix dubininis' gen. nov., sp. nov. and a New Species 'Candidatus Thiothrix putei' sp. nov. in the Family Thiotrichaceae, Some Members of Which Have Traits of Both Na+- and H+-Motive Energetics.</title>
        <authorList>
            <person name="Ravin N.V."/>
            <person name="Muntyan M.S."/>
            <person name="Smolyakov D.D."/>
            <person name="Rudenko T.S."/>
            <person name="Beletsky A.V."/>
            <person name="Mardanov A.V."/>
            <person name="Grabovich M.Y."/>
        </authorList>
    </citation>
    <scope>NUCLEOTIDE SEQUENCE</scope>
    <source>
        <strain evidence="14">GKL-01</strain>
    </source>
</reference>
<feature type="transmembrane region" description="Helical" evidence="12">
    <location>
        <begin position="208"/>
        <end position="228"/>
    </location>
</feature>
<evidence type="ECO:0000256" key="7">
    <source>
        <dbReference type="ARBA" id="ARBA00022688"/>
    </source>
</evidence>
<sequence>MLRQKLHYYIQLTRLNKPIGIYLLLWPTWWALWIAAKGFPPLPIFIVFTLGVVLMRSAGCAINDYADRNFDGHVARTKQRPLAAGLISPKEALVVFAALSLFALLLALPLNTLTLEFSVVALLLAASYPFMKRFHHLPQLHLGAAFSWAIPMAFTAITNQLPPLSAWLLFCANLLWTVAYDTLYAMVDRNDDLKIGVKSTAILFGQQDRLIIGLLQLATLSLLAVVGYLEQLTIWYYASLGFAAMLFIYQQTLIRQRIPSLCFKAFLNNHWVGLVIFLGIFLNYAFA</sequence>
<dbReference type="Proteomes" id="UP001300672">
    <property type="component" value="Chromosome"/>
</dbReference>
<feature type="transmembrane region" description="Helical" evidence="12">
    <location>
        <begin position="142"/>
        <end position="161"/>
    </location>
</feature>
<dbReference type="EC" id="2.5.1.39" evidence="12 13"/>
<proteinExistence type="inferred from homology"/>
<feature type="transmembrane region" description="Helical" evidence="12">
    <location>
        <begin position="167"/>
        <end position="187"/>
    </location>
</feature>
<dbReference type="InterPro" id="IPR039653">
    <property type="entry name" value="Prenyltransferase"/>
</dbReference>
<dbReference type="Gene3D" id="1.20.120.1780">
    <property type="entry name" value="UbiA prenyltransferase"/>
    <property type="match status" value="1"/>
</dbReference>
<keyword evidence="11 12" id="KW-0472">Membrane</keyword>
<dbReference type="FunFam" id="1.10.357.140:FF:000002">
    <property type="entry name" value="4-hydroxybenzoate octaprenyltransferase"/>
    <property type="match status" value="1"/>
</dbReference>
<evidence type="ECO:0000256" key="2">
    <source>
        <dbReference type="ARBA" id="ARBA00004141"/>
    </source>
</evidence>
<feature type="transmembrane region" description="Helical" evidence="12">
    <location>
        <begin position="20"/>
        <end position="36"/>
    </location>
</feature>
<protein>
    <recommendedName>
        <fullName evidence="12 13">4-hydroxybenzoate octaprenyltransferase</fullName>
        <ecNumber evidence="12 13">2.5.1.39</ecNumber>
    </recommendedName>
    <alternativeName>
        <fullName evidence="12">4-HB polyprenyltransferase</fullName>
    </alternativeName>
</protein>
<keyword evidence="5 12" id="KW-0997">Cell inner membrane</keyword>
<keyword evidence="6 12" id="KW-0808">Transferase</keyword>
<evidence type="ECO:0000256" key="5">
    <source>
        <dbReference type="ARBA" id="ARBA00022519"/>
    </source>
</evidence>
<feature type="transmembrane region" description="Helical" evidence="12">
    <location>
        <begin position="42"/>
        <end position="62"/>
    </location>
</feature>
<feature type="transmembrane region" description="Helical" evidence="12">
    <location>
        <begin position="266"/>
        <end position="286"/>
    </location>
</feature>
<keyword evidence="8 12" id="KW-0812">Transmembrane</keyword>
<comment type="subcellular location">
    <subcellularLocation>
        <location evidence="12">Cell inner membrane</location>
        <topology evidence="12">Multi-pass membrane protein</topology>
    </subcellularLocation>
    <subcellularLocation>
        <location evidence="2">Membrane</location>
        <topology evidence="2">Multi-pass membrane protein</topology>
    </subcellularLocation>
</comment>
<dbReference type="PANTHER" id="PTHR11048:SF28">
    <property type="entry name" value="4-HYDROXYBENZOATE POLYPRENYLTRANSFERASE, MITOCHONDRIAL"/>
    <property type="match status" value="1"/>
</dbReference>
<dbReference type="InterPro" id="IPR044878">
    <property type="entry name" value="UbiA_sf"/>
</dbReference>
<evidence type="ECO:0000256" key="6">
    <source>
        <dbReference type="ARBA" id="ARBA00022679"/>
    </source>
</evidence>
<dbReference type="GO" id="GO:0008412">
    <property type="term" value="F:4-hydroxybenzoate polyprenyltransferase activity"/>
    <property type="evidence" value="ECO:0007669"/>
    <property type="project" value="UniProtKB-UniRule"/>
</dbReference>
<comment type="cofactor">
    <cofactor evidence="1 12">
        <name>Mg(2+)</name>
        <dbReference type="ChEBI" id="CHEBI:18420"/>
    </cofactor>
</comment>
<dbReference type="CDD" id="cd13959">
    <property type="entry name" value="PT_UbiA_COQ2"/>
    <property type="match status" value="1"/>
</dbReference>
<dbReference type="GO" id="GO:0006744">
    <property type="term" value="P:ubiquinone biosynthetic process"/>
    <property type="evidence" value="ECO:0007669"/>
    <property type="project" value="UniProtKB-UniRule"/>
</dbReference>
<dbReference type="Gene3D" id="1.10.357.140">
    <property type="entry name" value="UbiA prenyltransferase"/>
    <property type="match status" value="1"/>
</dbReference>
<keyword evidence="9 12" id="KW-0460">Magnesium</keyword>
<dbReference type="InterPro" id="IPR006370">
    <property type="entry name" value="HB_polyprenyltransferase-like"/>
</dbReference>
<dbReference type="NCBIfam" id="TIGR01474">
    <property type="entry name" value="ubiA_proteo"/>
    <property type="match status" value="1"/>
</dbReference>
<dbReference type="GO" id="GO:0005886">
    <property type="term" value="C:plasma membrane"/>
    <property type="evidence" value="ECO:0007669"/>
    <property type="project" value="UniProtKB-SubCell"/>
</dbReference>
<evidence type="ECO:0000256" key="10">
    <source>
        <dbReference type="ARBA" id="ARBA00022989"/>
    </source>
</evidence>
<keyword evidence="4 12" id="KW-1003">Cell membrane</keyword>
<evidence type="ECO:0000256" key="12">
    <source>
        <dbReference type="HAMAP-Rule" id="MF_01635"/>
    </source>
</evidence>
<comment type="pathway">
    <text evidence="12">Cofactor biosynthesis; ubiquinone biosynthesis.</text>
</comment>
<dbReference type="InterPro" id="IPR000537">
    <property type="entry name" value="UbiA_prenyltransferase"/>
</dbReference>
<feature type="transmembrane region" description="Helical" evidence="12">
    <location>
        <begin position="234"/>
        <end position="254"/>
    </location>
</feature>
<dbReference type="InterPro" id="IPR030470">
    <property type="entry name" value="UbiA_prenylTrfase_CS"/>
</dbReference>
<organism evidence="14">
    <name type="scientific">Candidatus Thiocaldithrix dubininis</name>
    <dbReference type="NCBI Taxonomy" id="3080823"/>
    <lineage>
        <taxon>Bacteria</taxon>
        <taxon>Pseudomonadati</taxon>
        <taxon>Pseudomonadota</taxon>
        <taxon>Gammaproteobacteria</taxon>
        <taxon>Thiotrichales</taxon>
        <taxon>Thiotrichaceae</taxon>
        <taxon>Candidatus Thiocaldithrix</taxon>
    </lineage>
</organism>
<comment type="catalytic activity">
    <reaction evidence="12">
        <text>all-trans-octaprenyl diphosphate + 4-hydroxybenzoate = 4-hydroxy-3-(all-trans-octaprenyl)benzoate + diphosphate</text>
        <dbReference type="Rhea" id="RHEA:27782"/>
        <dbReference type="ChEBI" id="CHEBI:1617"/>
        <dbReference type="ChEBI" id="CHEBI:17879"/>
        <dbReference type="ChEBI" id="CHEBI:33019"/>
        <dbReference type="ChEBI" id="CHEBI:57711"/>
        <dbReference type="EC" id="2.5.1.39"/>
    </reaction>
</comment>
<accession>A0AA95H7N6</accession>
<keyword evidence="10 12" id="KW-1133">Transmembrane helix</keyword>
<dbReference type="Pfam" id="PF01040">
    <property type="entry name" value="UbiA"/>
    <property type="match status" value="1"/>
</dbReference>
<evidence type="ECO:0000256" key="13">
    <source>
        <dbReference type="NCBIfam" id="TIGR01474"/>
    </source>
</evidence>